<dbReference type="InterPro" id="IPR008323">
    <property type="entry name" value="UCP033563"/>
</dbReference>
<organism evidence="1">
    <name type="scientific">hydrothermal vent metagenome</name>
    <dbReference type="NCBI Taxonomy" id="652676"/>
    <lineage>
        <taxon>unclassified sequences</taxon>
        <taxon>metagenomes</taxon>
        <taxon>ecological metagenomes</taxon>
    </lineage>
</organism>
<evidence type="ECO:0000313" key="1">
    <source>
        <dbReference type="EMBL" id="VAX32105.1"/>
    </source>
</evidence>
<feature type="non-terminal residue" evidence="1">
    <location>
        <position position="1"/>
    </location>
</feature>
<dbReference type="PANTHER" id="PTHR36454:SF1">
    <property type="entry name" value="DUF1015 DOMAIN-CONTAINING PROTEIN"/>
    <property type="match status" value="1"/>
</dbReference>
<gene>
    <name evidence="1" type="ORF">MNBD_NITROSPIRAE02-1715</name>
</gene>
<dbReference type="Pfam" id="PF06245">
    <property type="entry name" value="DUF1015"/>
    <property type="match status" value="1"/>
</dbReference>
<protein>
    <recommendedName>
        <fullName evidence="2">DUF1015 domain-containing protein</fullName>
    </recommendedName>
</protein>
<evidence type="ECO:0008006" key="2">
    <source>
        <dbReference type="Google" id="ProtNLM"/>
    </source>
</evidence>
<accession>A0A3B1DK90</accession>
<sequence>GRVRITELCDGIYPHEATHSKPKADRLNLMHHCNANLSPIFSIYNSQRRGYLDIFDRCLSTTPYIAATDLLGAEHRMWIIDDPEDVRIIGEELKGNSIYIADGHHRYETALKYQKEMKATHPAHTGSEPYNYVMMYLVNMADGGLTVLPTHRLVGKLADTGASGFLKSLEKFFEIRSIDADRDITAEIAGLEHAIGLAVHGEDKHFILLYRGEDLTDVPEPLRELDVTLLHDLIFKKLYNVQGVDYEMDPGVCLSKVRNGSYQAAFFLNPTRVEDVERVALACLRMPPKSTYFFPKILTGFVINRLQ</sequence>
<dbReference type="AlphaFoldDB" id="A0A3B1DK90"/>
<reference evidence="1" key="1">
    <citation type="submission" date="2018-06" db="EMBL/GenBank/DDBJ databases">
        <authorList>
            <person name="Zhirakovskaya E."/>
        </authorList>
    </citation>
    <scope>NUCLEOTIDE SEQUENCE</scope>
</reference>
<proteinExistence type="predicted"/>
<name>A0A3B1DK90_9ZZZZ</name>
<dbReference type="PANTHER" id="PTHR36454">
    <property type="entry name" value="LMO2823 PROTEIN"/>
    <property type="match status" value="1"/>
</dbReference>
<dbReference type="EMBL" id="UOGH01000234">
    <property type="protein sequence ID" value="VAX32105.1"/>
    <property type="molecule type" value="Genomic_DNA"/>
</dbReference>